<dbReference type="PROSITE" id="PS51007">
    <property type="entry name" value="CYTC"/>
    <property type="match status" value="1"/>
</dbReference>
<evidence type="ECO:0000256" key="1">
    <source>
        <dbReference type="ARBA" id="ARBA00022617"/>
    </source>
</evidence>
<dbReference type="EMBL" id="CP063657">
    <property type="protein sequence ID" value="QOW21173.1"/>
    <property type="molecule type" value="Genomic_DNA"/>
</dbReference>
<dbReference type="SUPFAM" id="SSF46626">
    <property type="entry name" value="Cytochrome c"/>
    <property type="match status" value="1"/>
</dbReference>
<evidence type="ECO:0000256" key="2">
    <source>
        <dbReference type="ARBA" id="ARBA00022723"/>
    </source>
</evidence>
<evidence type="ECO:0000313" key="7">
    <source>
        <dbReference type="EMBL" id="QOW21173.1"/>
    </source>
</evidence>
<feature type="compositionally biased region" description="Basic and acidic residues" evidence="5">
    <location>
        <begin position="170"/>
        <end position="188"/>
    </location>
</feature>
<protein>
    <submittedName>
        <fullName evidence="7">Cytochrome c</fullName>
    </submittedName>
</protein>
<evidence type="ECO:0000259" key="6">
    <source>
        <dbReference type="PROSITE" id="PS51007"/>
    </source>
</evidence>
<reference evidence="7 8" key="1">
    <citation type="submission" date="2020-10" db="EMBL/GenBank/DDBJ databases">
        <title>complete genome sequencing of Lysobacter sp. H23M41.</title>
        <authorList>
            <person name="Bae J.-W."/>
            <person name="Lee S.-Y."/>
        </authorList>
    </citation>
    <scope>NUCLEOTIDE SEQUENCE [LARGE SCALE GENOMIC DNA]</scope>
    <source>
        <strain evidence="7 8">H23M41</strain>
    </source>
</reference>
<dbReference type="InterPro" id="IPR036909">
    <property type="entry name" value="Cyt_c-like_dom_sf"/>
</dbReference>
<proteinExistence type="predicted"/>
<dbReference type="Gene3D" id="1.10.760.10">
    <property type="entry name" value="Cytochrome c-like domain"/>
    <property type="match status" value="1"/>
</dbReference>
<feature type="domain" description="Cytochrome c" evidence="6">
    <location>
        <begin position="72"/>
        <end position="156"/>
    </location>
</feature>
<gene>
    <name evidence="7" type="ORF">INQ42_07685</name>
</gene>
<keyword evidence="3 4" id="KW-0408">Iron</keyword>
<organism evidence="7 8">
    <name type="scientific">Novilysobacter avium</name>
    <dbReference type="NCBI Taxonomy" id="2781023"/>
    <lineage>
        <taxon>Bacteria</taxon>
        <taxon>Pseudomonadati</taxon>
        <taxon>Pseudomonadota</taxon>
        <taxon>Gammaproteobacteria</taxon>
        <taxon>Lysobacterales</taxon>
        <taxon>Lysobacteraceae</taxon>
        <taxon>Novilysobacter</taxon>
    </lineage>
</organism>
<dbReference type="Pfam" id="PF13442">
    <property type="entry name" value="Cytochrome_CBB3"/>
    <property type="match status" value="1"/>
</dbReference>
<dbReference type="Proteomes" id="UP000593932">
    <property type="component" value="Chromosome"/>
</dbReference>
<feature type="compositionally biased region" description="Basic and acidic residues" evidence="5">
    <location>
        <begin position="209"/>
        <end position="219"/>
    </location>
</feature>
<keyword evidence="1 4" id="KW-0349">Heme</keyword>
<evidence type="ECO:0000313" key="8">
    <source>
        <dbReference type="Proteomes" id="UP000593932"/>
    </source>
</evidence>
<keyword evidence="8" id="KW-1185">Reference proteome</keyword>
<feature type="compositionally biased region" description="Low complexity" evidence="5">
    <location>
        <begin position="194"/>
        <end position="204"/>
    </location>
</feature>
<evidence type="ECO:0000256" key="4">
    <source>
        <dbReference type="PROSITE-ProRule" id="PRU00433"/>
    </source>
</evidence>
<feature type="region of interest" description="Disordered" evidence="5">
    <location>
        <begin position="169"/>
        <end position="219"/>
    </location>
</feature>
<dbReference type="InterPro" id="IPR009056">
    <property type="entry name" value="Cyt_c-like_dom"/>
</dbReference>
<evidence type="ECO:0000256" key="5">
    <source>
        <dbReference type="SAM" id="MobiDB-lite"/>
    </source>
</evidence>
<accession>A0A7S6UIY4</accession>
<keyword evidence="2 4" id="KW-0479">Metal-binding</keyword>
<sequence length="219" mass="23213">MTSRTRKAVLTGSILAAVAIIAGGAIWSGAYNVAADDPHSRPVYSLLELARDRSIQTRAGKLQVPVGLGSDDQIRQGAGNYDAMCAACHLAPGVSQTELSRGLYPAPPDLTEATVDQAAAFWVIKHGIKASGMPAWGLSMDDEYIWNMAAFLQKLPDLDATGYRALVDSSDGHSHGGGETMDDHHDVVHPTPAPVEVPASEPVDPATPPDDHSNHDHQH</sequence>
<name>A0A7S6UIY4_9GAMM</name>
<evidence type="ECO:0000256" key="3">
    <source>
        <dbReference type="ARBA" id="ARBA00023004"/>
    </source>
</evidence>